<dbReference type="OrthoDB" id="2986585at2"/>
<gene>
    <name evidence="1" type="ORF">DFO73_1077</name>
</gene>
<dbReference type="GO" id="GO:0004177">
    <property type="term" value="F:aminopeptidase activity"/>
    <property type="evidence" value="ECO:0007669"/>
    <property type="project" value="UniProtKB-KW"/>
</dbReference>
<keyword evidence="1" id="KW-0031">Aminopeptidase</keyword>
<dbReference type="Gene3D" id="3.40.50.1820">
    <property type="entry name" value="alpha/beta hydrolase"/>
    <property type="match status" value="1"/>
</dbReference>
<dbReference type="RefSeq" id="WP_110065341.1">
    <property type="nucleotide sequence ID" value="NZ_QGTW01000007.1"/>
</dbReference>
<organism evidence="1 2">
    <name type="scientific">Cytobacillus oceanisediminis</name>
    <dbReference type="NCBI Taxonomy" id="665099"/>
    <lineage>
        <taxon>Bacteria</taxon>
        <taxon>Bacillati</taxon>
        <taxon>Bacillota</taxon>
        <taxon>Bacilli</taxon>
        <taxon>Bacillales</taxon>
        <taxon>Bacillaceae</taxon>
        <taxon>Cytobacillus</taxon>
    </lineage>
</organism>
<sequence>MESRNFQLDTEWCMVHYPDKPSGFGILIIGDDRHFVDEHSSFWTQNEGKYSLIRKLREHGYTIFYSNLYGRNWGSDKAVDKAKFLYEHIVRTEIINEKIHIIAEGMGSLVALKLMHEMGHMIRSAVLINPILSLKHHLEQEKEHKFFYKKLLKELACSYEIETGKIADVLNKHEENLTEGLKVPVRIIQILSGGRAYKQSDYLKKRSVKWENEKAPITVFYMLPDKKQRISSQMTSFFRKYEKEL</sequence>
<dbReference type="EMBL" id="QGTW01000007">
    <property type="protein sequence ID" value="PWW27697.1"/>
    <property type="molecule type" value="Genomic_DNA"/>
</dbReference>
<evidence type="ECO:0000313" key="1">
    <source>
        <dbReference type="EMBL" id="PWW27697.1"/>
    </source>
</evidence>
<keyword evidence="1" id="KW-0378">Hydrolase</keyword>
<protein>
    <submittedName>
        <fullName evidence="1">Serine aminopeptidase S33 family</fullName>
    </submittedName>
</protein>
<proteinExistence type="predicted"/>
<dbReference type="Proteomes" id="UP000247150">
    <property type="component" value="Unassembled WGS sequence"/>
</dbReference>
<comment type="caution">
    <text evidence="1">The sequence shown here is derived from an EMBL/GenBank/DDBJ whole genome shotgun (WGS) entry which is preliminary data.</text>
</comment>
<evidence type="ECO:0000313" key="2">
    <source>
        <dbReference type="Proteomes" id="UP000247150"/>
    </source>
</evidence>
<reference evidence="1 2" key="1">
    <citation type="submission" date="2018-05" db="EMBL/GenBank/DDBJ databases">
        <title>Freshwater and sediment microbial communities from various areas in North America, analyzing microbe dynamics in response to fracking.</title>
        <authorList>
            <person name="Lamendella R."/>
        </authorList>
    </citation>
    <scope>NUCLEOTIDE SEQUENCE [LARGE SCALE GENOMIC DNA]</scope>
    <source>
        <strain evidence="1 2">15_TX</strain>
    </source>
</reference>
<accession>A0A2V2ZVI7</accession>
<keyword evidence="1" id="KW-0645">Protease</keyword>
<dbReference type="InterPro" id="IPR029058">
    <property type="entry name" value="AB_hydrolase_fold"/>
</dbReference>
<dbReference type="AlphaFoldDB" id="A0A2V2ZVI7"/>
<dbReference type="SUPFAM" id="SSF53474">
    <property type="entry name" value="alpha/beta-Hydrolases"/>
    <property type="match status" value="1"/>
</dbReference>
<name>A0A2V2ZVI7_9BACI</name>